<dbReference type="SUPFAM" id="SSF52922">
    <property type="entry name" value="TK C-terminal domain-like"/>
    <property type="match status" value="1"/>
</dbReference>
<dbReference type="InterPro" id="IPR033247">
    <property type="entry name" value="Transketolase_fam"/>
</dbReference>
<reference evidence="16 17" key="1">
    <citation type="journal article" date="2014" name="Int. J. Syst. Evol. Microbiol.">
        <title>Phaeodactylibacter xiamenensis gen. nov., sp. nov., a member of the family Saprospiraceae isolated from the marine alga Phaeodactylum tricornutum.</title>
        <authorList>
            <person name="Chen Z.Jr."/>
            <person name="Lei X."/>
            <person name="Lai Q."/>
            <person name="Li Y."/>
            <person name="Zhang B."/>
            <person name="Zhang J."/>
            <person name="Zhang H."/>
            <person name="Yang L."/>
            <person name="Zheng W."/>
            <person name="Tian Y."/>
            <person name="Yu Z."/>
            <person name="Xu H.Jr."/>
            <person name="Zheng T."/>
        </authorList>
    </citation>
    <scope>NUCLEOTIDE SEQUENCE [LARGE SCALE GENOMIC DNA]</scope>
    <source>
        <strain evidence="16 17">KD52</strain>
    </source>
</reference>
<dbReference type="InterPro" id="IPR029061">
    <property type="entry name" value="THDP-binding"/>
</dbReference>
<evidence type="ECO:0000256" key="9">
    <source>
        <dbReference type="ARBA" id="ARBA00022679"/>
    </source>
</evidence>
<evidence type="ECO:0000256" key="4">
    <source>
        <dbReference type="ARBA" id="ARBA00001946"/>
    </source>
</evidence>
<dbReference type="EC" id="2.2.1.1" evidence="8"/>
<dbReference type="GO" id="GO:0005829">
    <property type="term" value="C:cytosol"/>
    <property type="evidence" value="ECO:0007669"/>
    <property type="project" value="TreeGrafter"/>
</dbReference>
<keyword evidence="12" id="KW-0460">Magnesium</keyword>
<protein>
    <recommendedName>
        <fullName evidence="8">transketolase</fullName>
        <ecNumber evidence="8">2.2.1.1</ecNumber>
    </recommendedName>
</protein>
<dbReference type="Gene3D" id="3.40.50.920">
    <property type="match status" value="1"/>
</dbReference>
<dbReference type="EMBL" id="JPOS01000039">
    <property type="protein sequence ID" value="KGE86839.1"/>
    <property type="molecule type" value="Genomic_DNA"/>
</dbReference>
<dbReference type="STRING" id="1524460.IX84_17365"/>
<dbReference type="CDD" id="cd02012">
    <property type="entry name" value="TPP_TK"/>
    <property type="match status" value="1"/>
</dbReference>
<dbReference type="GO" id="GO:0006098">
    <property type="term" value="P:pentose-phosphate shunt"/>
    <property type="evidence" value="ECO:0007669"/>
    <property type="project" value="TreeGrafter"/>
</dbReference>
<comment type="caution">
    <text evidence="16">The sequence shown here is derived from an EMBL/GenBank/DDBJ whole genome shotgun (WGS) entry which is preliminary data.</text>
</comment>
<name>A0A098S3D7_9BACT</name>
<evidence type="ECO:0000256" key="8">
    <source>
        <dbReference type="ARBA" id="ARBA00013152"/>
    </source>
</evidence>
<comment type="cofactor">
    <cofactor evidence="4">
        <name>Mg(2+)</name>
        <dbReference type="ChEBI" id="CHEBI:18420"/>
    </cofactor>
</comment>
<gene>
    <name evidence="16" type="ORF">IX84_17365</name>
</gene>
<sequence>MADPTISQKAADNIRVLSAAMVEKANSGHPGGAMGGADFMHILFTEYMNYDPKDTAWPFRDRFFLDPGHMSAMLYSQLHLLGHYGTEDLENFRQWGSPTPGHPEIDVARGVENTSGPLGQGHTFGIGAAIAERFLAHRFGEWMAHKTYIYISDGGIQEEIAQGAGRTAGYLGLGNVVMFYDANDIQLSSEVSEVMDEDTGKKYEAWGWHVQTIEGNDPDAIRKALDAAVAETDRPSLIIGKTIMGKGAVTEEGESFERQVSTHGKPLSGAGASFEKTVKALGGDPDNPFAVFPEVAAFYEEVKTEKHAYAEQKRAEQEAWASENPELADKLEQYLSRELPELDWAGIKQKPDQATRSASGAVLSYLADHLDNMIVASADLSNSDKTDAFLKKTTSFVKGDFSGAFLQAGVSELTMAALCTGMALHGGVIPVCATFFVFSDFMKPTIRLAALMEQPVIFIWTHDAFRVGEDGPTHQPIEQEAQIRLLEHLQNHSGRNSFTALRPADVDETTVAWQLALENTHGPSGLILSRQDIKSLPANGSRYEAAKAAEKGAYIVQKEEGGNPDLILVGNGSEVATLIEGAKLLREKKKLKVRVVSAPSEGLFRNQPISYQLDVLPYDVPTYGLTAGLPVTLRGLVGPLGEVAGLDHFGESAPYTVLDEKFGFTAERVYEGAVSYLEDFE</sequence>
<dbReference type="InterPro" id="IPR009014">
    <property type="entry name" value="Transketo_C/PFOR_II"/>
</dbReference>
<comment type="catalytic activity">
    <reaction evidence="14">
        <text>D-sedoheptulose 7-phosphate + D-glyceraldehyde 3-phosphate = aldehydo-D-ribose 5-phosphate + D-xylulose 5-phosphate</text>
        <dbReference type="Rhea" id="RHEA:10508"/>
        <dbReference type="ChEBI" id="CHEBI:57483"/>
        <dbReference type="ChEBI" id="CHEBI:57737"/>
        <dbReference type="ChEBI" id="CHEBI:58273"/>
        <dbReference type="ChEBI" id="CHEBI:59776"/>
        <dbReference type="EC" id="2.2.1.1"/>
    </reaction>
</comment>
<evidence type="ECO:0000256" key="6">
    <source>
        <dbReference type="ARBA" id="ARBA00007131"/>
    </source>
</evidence>
<dbReference type="GO" id="GO:0004802">
    <property type="term" value="F:transketolase activity"/>
    <property type="evidence" value="ECO:0007669"/>
    <property type="project" value="UniProtKB-EC"/>
</dbReference>
<dbReference type="Pfam" id="PF00456">
    <property type="entry name" value="Transketolase_N"/>
    <property type="match status" value="1"/>
</dbReference>
<dbReference type="AlphaFoldDB" id="A0A098S3D7"/>
<dbReference type="InterPro" id="IPR020826">
    <property type="entry name" value="Transketolase_BS"/>
</dbReference>
<evidence type="ECO:0000259" key="15">
    <source>
        <dbReference type="SMART" id="SM00861"/>
    </source>
</evidence>
<comment type="cofactor">
    <cofactor evidence="5">
        <name>thiamine diphosphate</name>
        <dbReference type="ChEBI" id="CHEBI:58937"/>
    </cofactor>
</comment>
<evidence type="ECO:0000256" key="14">
    <source>
        <dbReference type="ARBA" id="ARBA00049473"/>
    </source>
</evidence>
<accession>A0A098S3D7</accession>
<dbReference type="InterPro" id="IPR055152">
    <property type="entry name" value="Transketolase-like_C_2"/>
</dbReference>
<dbReference type="Proteomes" id="UP000029736">
    <property type="component" value="Unassembled WGS sequence"/>
</dbReference>
<keyword evidence="10" id="KW-0479">Metal-binding</keyword>
<keyword evidence="13" id="KW-0786">Thiamine pyrophosphate</keyword>
<dbReference type="CDD" id="cd07033">
    <property type="entry name" value="TPP_PYR_DXS_TK_like"/>
    <property type="match status" value="1"/>
</dbReference>
<feature type="domain" description="Transketolase-like pyrimidine-binding" evidence="15">
    <location>
        <begin position="353"/>
        <end position="535"/>
    </location>
</feature>
<evidence type="ECO:0000256" key="3">
    <source>
        <dbReference type="ARBA" id="ARBA00001941"/>
    </source>
</evidence>
<dbReference type="InterPro" id="IPR005474">
    <property type="entry name" value="Transketolase_N"/>
</dbReference>
<evidence type="ECO:0000256" key="10">
    <source>
        <dbReference type="ARBA" id="ARBA00022723"/>
    </source>
</evidence>
<dbReference type="Pfam" id="PF22613">
    <property type="entry name" value="Transketolase_C_1"/>
    <property type="match status" value="1"/>
</dbReference>
<dbReference type="PANTHER" id="PTHR43522:SF2">
    <property type="entry name" value="TRANSKETOLASE 1-RELATED"/>
    <property type="match status" value="1"/>
</dbReference>
<dbReference type="OrthoDB" id="8732661at2"/>
<evidence type="ECO:0000313" key="17">
    <source>
        <dbReference type="Proteomes" id="UP000029736"/>
    </source>
</evidence>
<evidence type="ECO:0000256" key="5">
    <source>
        <dbReference type="ARBA" id="ARBA00001964"/>
    </source>
</evidence>
<dbReference type="GO" id="GO:0046872">
    <property type="term" value="F:metal ion binding"/>
    <property type="evidence" value="ECO:0007669"/>
    <property type="project" value="UniProtKB-KW"/>
</dbReference>
<dbReference type="Gene3D" id="3.40.50.970">
    <property type="match status" value="2"/>
</dbReference>
<organism evidence="16 17">
    <name type="scientific">Phaeodactylibacter xiamenensis</name>
    <dbReference type="NCBI Taxonomy" id="1524460"/>
    <lineage>
        <taxon>Bacteria</taxon>
        <taxon>Pseudomonadati</taxon>
        <taxon>Bacteroidota</taxon>
        <taxon>Saprospiria</taxon>
        <taxon>Saprospirales</taxon>
        <taxon>Haliscomenobacteraceae</taxon>
        <taxon>Phaeodactylibacter</taxon>
    </lineage>
</organism>
<dbReference type="PROSITE" id="PS00802">
    <property type="entry name" value="TRANSKETOLASE_2"/>
    <property type="match status" value="1"/>
</dbReference>
<evidence type="ECO:0000256" key="12">
    <source>
        <dbReference type="ARBA" id="ARBA00022842"/>
    </source>
</evidence>
<dbReference type="SUPFAM" id="SSF52518">
    <property type="entry name" value="Thiamin diphosphate-binding fold (THDP-binding)"/>
    <property type="match status" value="2"/>
</dbReference>
<dbReference type="RefSeq" id="WP_044223317.1">
    <property type="nucleotide sequence ID" value="NZ_JBKAGJ010000009.1"/>
</dbReference>
<proteinExistence type="inferred from homology"/>
<keyword evidence="11" id="KW-0106">Calcium</keyword>
<dbReference type="SMART" id="SM00861">
    <property type="entry name" value="Transket_pyr"/>
    <property type="match status" value="1"/>
</dbReference>
<dbReference type="InterPro" id="IPR005475">
    <property type="entry name" value="Transketolase-like_Pyr-bd"/>
</dbReference>
<dbReference type="FunFam" id="3.40.50.970:FF:000045">
    <property type="entry name" value="Transketolase"/>
    <property type="match status" value="1"/>
</dbReference>
<evidence type="ECO:0000256" key="1">
    <source>
        <dbReference type="ARBA" id="ARBA00001913"/>
    </source>
</evidence>
<keyword evidence="9" id="KW-0808">Transferase</keyword>
<comment type="subunit">
    <text evidence="7">Homodimer.</text>
</comment>
<evidence type="ECO:0000256" key="7">
    <source>
        <dbReference type="ARBA" id="ARBA00011738"/>
    </source>
</evidence>
<evidence type="ECO:0000256" key="13">
    <source>
        <dbReference type="ARBA" id="ARBA00023052"/>
    </source>
</evidence>
<comment type="cofactor">
    <cofactor evidence="2">
        <name>Mn(2+)</name>
        <dbReference type="ChEBI" id="CHEBI:29035"/>
    </cofactor>
</comment>
<comment type="cofactor">
    <cofactor evidence="3">
        <name>Co(2+)</name>
        <dbReference type="ChEBI" id="CHEBI:48828"/>
    </cofactor>
</comment>
<comment type="cofactor">
    <cofactor evidence="1">
        <name>Ca(2+)</name>
        <dbReference type="ChEBI" id="CHEBI:29108"/>
    </cofactor>
</comment>
<dbReference type="Pfam" id="PF02779">
    <property type="entry name" value="Transket_pyr"/>
    <property type="match status" value="1"/>
</dbReference>
<evidence type="ECO:0000256" key="2">
    <source>
        <dbReference type="ARBA" id="ARBA00001936"/>
    </source>
</evidence>
<keyword evidence="17" id="KW-1185">Reference proteome</keyword>
<evidence type="ECO:0000256" key="11">
    <source>
        <dbReference type="ARBA" id="ARBA00022837"/>
    </source>
</evidence>
<evidence type="ECO:0000313" key="16">
    <source>
        <dbReference type="EMBL" id="KGE86839.1"/>
    </source>
</evidence>
<dbReference type="PANTHER" id="PTHR43522">
    <property type="entry name" value="TRANSKETOLASE"/>
    <property type="match status" value="1"/>
</dbReference>
<comment type="similarity">
    <text evidence="6">Belongs to the transketolase family.</text>
</comment>